<dbReference type="NCBIfam" id="TIGR01214">
    <property type="entry name" value="rmlD"/>
    <property type="match status" value="1"/>
</dbReference>
<dbReference type="InterPro" id="IPR005913">
    <property type="entry name" value="dTDP_dehydrorham_reduct"/>
</dbReference>
<comment type="similarity">
    <text evidence="2 6">Belongs to the dTDP-4-dehydrorhamnose reductase family.</text>
</comment>
<evidence type="ECO:0000313" key="9">
    <source>
        <dbReference type="Proteomes" id="UP000002318"/>
    </source>
</evidence>
<evidence type="ECO:0000256" key="5">
    <source>
        <dbReference type="ARBA" id="ARBA00048200"/>
    </source>
</evidence>
<dbReference type="GO" id="GO:0008831">
    <property type="term" value="F:dTDP-4-dehydrorhamnose reductase activity"/>
    <property type="evidence" value="ECO:0007669"/>
    <property type="project" value="UniProtKB-EC"/>
</dbReference>
<feature type="domain" description="RmlD-like substrate binding" evidence="7">
    <location>
        <begin position="2"/>
        <end position="287"/>
    </location>
</feature>
<dbReference type="EMBL" id="CP002116">
    <property type="protein sequence ID" value="ADK83319.1"/>
    <property type="molecule type" value="Genomic_DNA"/>
</dbReference>
<comment type="function">
    <text evidence="6">Catalyzes the reduction of dTDP-6-deoxy-L-lyxo-4-hexulose to yield dTDP-L-rhamnose.</text>
</comment>
<dbReference type="Gene3D" id="3.40.50.720">
    <property type="entry name" value="NAD(P)-binding Rossmann-like Domain"/>
    <property type="match status" value="1"/>
</dbReference>
<evidence type="ECO:0000313" key="8">
    <source>
        <dbReference type="EMBL" id="ADK83319.1"/>
    </source>
</evidence>
<dbReference type="InterPro" id="IPR029903">
    <property type="entry name" value="RmlD-like-bd"/>
</dbReference>
<protein>
    <recommendedName>
        <fullName evidence="4 6">dTDP-4-dehydrorhamnose reductase</fullName>
        <ecNumber evidence="3 6">1.1.1.133</ecNumber>
    </recommendedName>
</protein>
<evidence type="ECO:0000256" key="3">
    <source>
        <dbReference type="ARBA" id="ARBA00012929"/>
    </source>
</evidence>
<evidence type="ECO:0000256" key="1">
    <source>
        <dbReference type="ARBA" id="ARBA00004781"/>
    </source>
</evidence>
<proteinExistence type="inferred from homology"/>
<dbReference type="InterPro" id="IPR036291">
    <property type="entry name" value="NAD(P)-bd_dom_sf"/>
</dbReference>
<dbReference type="KEGG" id="ssm:Spirs_4245"/>
<dbReference type="UniPathway" id="UPA00124"/>
<keyword evidence="9" id="KW-1185">Reference proteome</keyword>
<accession>E1RA00</accession>
<dbReference type="EC" id="1.1.1.133" evidence="3 6"/>
<comment type="pathway">
    <text evidence="1 6">Carbohydrate biosynthesis; dTDP-L-rhamnose biosynthesis.</text>
</comment>
<keyword evidence="6 8" id="KW-0560">Oxidoreductase</keyword>
<dbReference type="STRING" id="573413.Spirs_4245"/>
<dbReference type="PANTHER" id="PTHR10491:SF4">
    <property type="entry name" value="METHIONINE ADENOSYLTRANSFERASE 2 SUBUNIT BETA"/>
    <property type="match status" value="1"/>
</dbReference>
<keyword evidence="6" id="KW-0521">NADP</keyword>
<name>E1RA00_SEDSS</name>
<evidence type="ECO:0000256" key="4">
    <source>
        <dbReference type="ARBA" id="ARBA00017099"/>
    </source>
</evidence>
<dbReference type="PANTHER" id="PTHR10491">
    <property type="entry name" value="DTDP-4-DEHYDRORHAMNOSE REDUCTASE"/>
    <property type="match status" value="1"/>
</dbReference>
<dbReference type="OrthoDB" id="9803892at2"/>
<dbReference type="SUPFAM" id="SSF51735">
    <property type="entry name" value="NAD(P)-binding Rossmann-fold domains"/>
    <property type="match status" value="1"/>
</dbReference>
<evidence type="ECO:0000256" key="6">
    <source>
        <dbReference type="RuleBase" id="RU364082"/>
    </source>
</evidence>
<dbReference type="HOGENOM" id="CLU_045518_1_2_12"/>
<dbReference type="eggNOG" id="COG1091">
    <property type="taxonomic scope" value="Bacteria"/>
</dbReference>
<dbReference type="RefSeq" id="WP_013256775.1">
    <property type="nucleotide sequence ID" value="NC_014364.1"/>
</dbReference>
<comment type="catalytic activity">
    <reaction evidence="5">
        <text>dTDP-beta-L-rhamnose + NADP(+) = dTDP-4-dehydro-beta-L-rhamnose + NADPH + H(+)</text>
        <dbReference type="Rhea" id="RHEA:21796"/>
        <dbReference type="ChEBI" id="CHEBI:15378"/>
        <dbReference type="ChEBI" id="CHEBI:57510"/>
        <dbReference type="ChEBI" id="CHEBI:57783"/>
        <dbReference type="ChEBI" id="CHEBI:58349"/>
        <dbReference type="ChEBI" id="CHEBI:62830"/>
        <dbReference type="EC" id="1.1.1.133"/>
    </reaction>
</comment>
<dbReference type="AlphaFoldDB" id="E1RA00"/>
<gene>
    <name evidence="8" type="ordered locus">Spirs_4245</name>
</gene>
<dbReference type="Proteomes" id="UP000002318">
    <property type="component" value="Chromosome"/>
</dbReference>
<evidence type="ECO:0000259" key="7">
    <source>
        <dbReference type="Pfam" id="PF04321"/>
    </source>
</evidence>
<reference evidence="8 9" key="1">
    <citation type="journal article" date="2010" name="Stand. Genomic Sci.">
        <title>Complete genome sequence of Spirochaeta smaragdinae type strain (SEBR 4228).</title>
        <authorList>
            <person name="Mavromatis K."/>
            <person name="Yasawong M."/>
            <person name="Chertkov O."/>
            <person name="Lapidus A."/>
            <person name="Lucas S."/>
            <person name="Nolan M."/>
            <person name="Del Rio T.G."/>
            <person name="Tice H."/>
            <person name="Cheng J.F."/>
            <person name="Pitluck S."/>
            <person name="Liolios K."/>
            <person name="Ivanova N."/>
            <person name="Tapia R."/>
            <person name="Han C."/>
            <person name="Bruce D."/>
            <person name="Goodwin L."/>
            <person name="Pati A."/>
            <person name="Chen A."/>
            <person name="Palaniappan K."/>
            <person name="Land M."/>
            <person name="Hauser L."/>
            <person name="Chang Y.J."/>
            <person name="Jeffries C.D."/>
            <person name="Detter J.C."/>
            <person name="Rohde M."/>
            <person name="Brambilla E."/>
            <person name="Spring S."/>
            <person name="Goker M."/>
            <person name="Sikorski J."/>
            <person name="Woyke T."/>
            <person name="Bristow J."/>
            <person name="Eisen J.A."/>
            <person name="Markowitz V."/>
            <person name="Hugenholtz P."/>
            <person name="Klenk H.P."/>
            <person name="Kyrpides N.C."/>
        </authorList>
    </citation>
    <scope>NUCLEOTIDE SEQUENCE [LARGE SCALE GENOMIC DNA]</scope>
    <source>
        <strain evidence="9">DSM 11293 / JCM 15392 / SEBR 4228</strain>
    </source>
</reference>
<dbReference type="GO" id="GO:0019305">
    <property type="term" value="P:dTDP-rhamnose biosynthetic process"/>
    <property type="evidence" value="ECO:0007669"/>
    <property type="project" value="UniProtKB-UniPathway"/>
</dbReference>
<dbReference type="CDD" id="cd05254">
    <property type="entry name" value="dTDP_HR_like_SDR_e"/>
    <property type="match status" value="1"/>
</dbReference>
<dbReference type="Gene3D" id="3.90.25.10">
    <property type="entry name" value="UDP-galactose 4-epimerase, domain 1"/>
    <property type="match status" value="1"/>
</dbReference>
<dbReference type="GO" id="GO:0005829">
    <property type="term" value="C:cytosol"/>
    <property type="evidence" value="ECO:0007669"/>
    <property type="project" value="TreeGrafter"/>
</dbReference>
<evidence type="ECO:0000256" key="2">
    <source>
        <dbReference type="ARBA" id="ARBA00010944"/>
    </source>
</evidence>
<dbReference type="Pfam" id="PF04321">
    <property type="entry name" value="RmlD_sub_bind"/>
    <property type="match status" value="1"/>
</dbReference>
<sequence length="293" mass="33111">MIWLVGCKGLLGREVSDVLERKQLQCIGTDIEVDITDSEVVKKFVARQNSIDWIINCVGYTAVDKAEDEPEAAEKLNVLGPRYLGMAAEEIGARIIHVSTDYVFGSTGDSIDRPLEERDPTAPECVYGRTKLAGEFAIKKATRRAFIIRTAWLYGTWGKNFVFSMLQLFKERSMVKVVRDQIGCPTWSRVMAEFLVEIIERNSDNYGVYHFCGGGQASWYEFSLEIARLAQELGIQKKRVLIEPCTSDEFASRAKRPKWSVLSTVATEAAFGIKTKPWQESLGEFMSMINEQH</sequence>
<organism evidence="8 9">
    <name type="scientific">Sediminispirochaeta smaragdinae (strain DSM 11293 / JCM 15392 / SEBR 4228)</name>
    <name type="common">Spirochaeta smaragdinae</name>
    <dbReference type="NCBI Taxonomy" id="573413"/>
    <lineage>
        <taxon>Bacteria</taxon>
        <taxon>Pseudomonadati</taxon>
        <taxon>Spirochaetota</taxon>
        <taxon>Spirochaetia</taxon>
        <taxon>Spirochaetales</taxon>
        <taxon>Spirochaetaceae</taxon>
        <taxon>Sediminispirochaeta</taxon>
    </lineage>
</organism>